<accession>A0A543E0X0</accession>
<feature type="transmembrane region" description="Helical" evidence="1">
    <location>
        <begin position="40"/>
        <end position="66"/>
    </location>
</feature>
<evidence type="ECO:0000256" key="1">
    <source>
        <dbReference type="SAM" id="Phobius"/>
    </source>
</evidence>
<feature type="transmembrane region" description="Helical" evidence="1">
    <location>
        <begin position="104"/>
        <end position="125"/>
    </location>
</feature>
<keyword evidence="1" id="KW-0812">Transmembrane</keyword>
<gene>
    <name evidence="2" type="ORF">FB558_2013</name>
</gene>
<evidence type="ECO:0000313" key="3">
    <source>
        <dbReference type="Proteomes" id="UP000315677"/>
    </source>
</evidence>
<dbReference type="EMBL" id="VFPA01000001">
    <property type="protein sequence ID" value="TQM15230.1"/>
    <property type="molecule type" value="Genomic_DNA"/>
</dbReference>
<organism evidence="2 3">
    <name type="scientific">Pseudonocardia kunmingensis</name>
    <dbReference type="NCBI Taxonomy" id="630975"/>
    <lineage>
        <taxon>Bacteria</taxon>
        <taxon>Bacillati</taxon>
        <taxon>Actinomycetota</taxon>
        <taxon>Actinomycetes</taxon>
        <taxon>Pseudonocardiales</taxon>
        <taxon>Pseudonocardiaceae</taxon>
        <taxon>Pseudonocardia</taxon>
    </lineage>
</organism>
<dbReference type="Proteomes" id="UP000315677">
    <property type="component" value="Unassembled WGS sequence"/>
</dbReference>
<name>A0A543E0X0_9PSEU</name>
<feature type="transmembrane region" description="Helical" evidence="1">
    <location>
        <begin position="78"/>
        <end position="98"/>
    </location>
</feature>
<keyword evidence="3" id="KW-1185">Reference proteome</keyword>
<keyword evidence="1" id="KW-0472">Membrane</keyword>
<sequence>MAGGLPARTIGGMTTLPATSRVPTGAVLLAGLGAQFADDVAYFVLPPTAVLAPLGGLLAILLTAAAARYVSRDRTGAAVARTGLAVGATSAAVGLLAAGLGWVAILLAGLTVLAGVAGAVVGRGLTARVDR</sequence>
<dbReference type="AlphaFoldDB" id="A0A543E0X0"/>
<protein>
    <submittedName>
        <fullName evidence="2">Uncharacterized protein</fullName>
    </submittedName>
</protein>
<proteinExistence type="predicted"/>
<comment type="caution">
    <text evidence="2">The sequence shown here is derived from an EMBL/GenBank/DDBJ whole genome shotgun (WGS) entry which is preliminary data.</text>
</comment>
<evidence type="ECO:0000313" key="2">
    <source>
        <dbReference type="EMBL" id="TQM15230.1"/>
    </source>
</evidence>
<keyword evidence="1" id="KW-1133">Transmembrane helix</keyword>
<reference evidence="2 3" key="1">
    <citation type="submission" date="2019-06" db="EMBL/GenBank/DDBJ databases">
        <title>Sequencing the genomes of 1000 actinobacteria strains.</title>
        <authorList>
            <person name="Klenk H.-P."/>
        </authorList>
    </citation>
    <scope>NUCLEOTIDE SEQUENCE [LARGE SCALE GENOMIC DNA]</scope>
    <source>
        <strain evidence="2 3">DSM 45301</strain>
    </source>
</reference>